<evidence type="ECO:0000313" key="2">
    <source>
        <dbReference type="Proteomes" id="UP000272474"/>
    </source>
</evidence>
<sequence length="138" mass="15956">MRRRLRRRRRPGESRAVVPGLSARTLAAIAAAERERLWPGAAHEAWRRWHRLVHAPGHGVLYPYAVGVGLWPVPIGDWWYPDECRAALETIRRAVPRRCAAELGALLAPLDERYLRRTLPDPAAPADEPWWRRRLLRP</sequence>
<keyword evidence="2" id="KW-1185">Reference proteome</keyword>
<dbReference type="AlphaFoldDB" id="A0A3A9YCG7"/>
<protein>
    <submittedName>
        <fullName evidence="1">Uncharacterized protein</fullName>
    </submittedName>
</protein>
<dbReference type="Proteomes" id="UP000272474">
    <property type="component" value="Unassembled WGS sequence"/>
</dbReference>
<proteinExistence type="predicted"/>
<accession>A0A3A9YCG7</accession>
<organism evidence="1 2">
    <name type="scientific">Streptomyces hoynatensis</name>
    <dbReference type="NCBI Taxonomy" id="1141874"/>
    <lineage>
        <taxon>Bacteria</taxon>
        <taxon>Bacillati</taxon>
        <taxon>Actinomycetota</taxon>
        <taxon>Actinomycetes</taxon>
        <taxon>Kitasatosporales</taxon>
        <taxon>Streptomycetaceae</taxon>
        <taxon>Streptomyces</taxon>
    </lineage>
</organism>
<dbReference type="EMBL" id="RBAL01000043">
    <property type="protein sequence ID" value="RKN34961.1"/>
    <property type="molecule type" value="Genomic_DNA"/>
</dbReference>
<comment type="caution">
    <text evidence="1">The sequence shown here is derived from an EMBL/GenBank/DDBJ whole genome shotgun (WGS) entry which is preliminary data.</text>
</comment>
<name>A0A3A9YCG7_9ACTN</name>
<gene>
    <name evidence="1" type="ORF">D7294_31300</name>
</gene>
<evidence type="ECO:0000313" key="1">
    <source>
        <dbReference type="EMBL" id="RKN34961.1"/>
    </source>
</evidence>
<reference evidence="1 2" key="1">
    <citation type="journal article" date="2014" name="Int. J. Syst. Evol. Microbiol.">
        <title>Streptomyces hoynatensis sp. nov., isolated from deep marine sediment.</title>
        <authorList>
            <person name="Veyisoglu A."/>
            <person name="Sahin N."/>
        </authorList>
    </citation>
    <scope>NUCLEOTIDE SEQUENCE [LARGE SCALE GENOMIC DNA]</scope>
    <source>
        <strain evidence="1 2">KCTC 29097</strain>
    </source>
</reference>